<protein>
    <submittedName>
        <fullName evidence="2">RAP domain-containing protein</fullName>
    </submittedName>
</protein>
<dbReference type="Pfam" id="PF08373">
    <property type="entry name" value="RAP"/>
    <property type="match status" value="1"/>
</dbReference>
<feature type="domain" description="RAP" evidence="1">
    <location>
        <begin position="572"/>
        <end position="628"/>
    </location>
</feature>
<evidence type="ECO:0000313" key="2">
    <source>
        <dbReference type="EnsemblMetazoa" id="RPRC001445-PA"/>
    </source>
</evidence>
<dbReference type="EnsemblMetazoa" id="RPRC001445-RA">
    <property type="protein sequence ID" value="RPRC001445-PA"/>
    <property type="gene ID" value="RPRC001445"/>
</dbReference>
<dbReference type="AlphaFoldDB" id="T1HBN3"/>
<organism evidence="2 3">
    <name type="scientific">Rhodnius prolixus</name>
    <name type="common">Triatomid bug</name>
    <dbReference type="NCBI Taxonomy" id="13249"/>
    <lineage>
        <taxon>Eukaryota</taxon>
        <taxon>Metazoa</taxon>
        <taxon>Ecdysozoa</taxon>
        <taxon>Arthropoda</taxon>
        <taxon>Hexapoda</taxon>
        <taxon>Insecta</taxon>
        <taxon>Pterygota</taxon>
        <taxon>Neoptera</taxon>
        <taxon>Paraneoptera</taxon>
        <taxon>Hemiptera</taxon>
        <taxon>Heteroptera</taxon>
        <taxon>Panheteroptera</taxon>
        <taxon>Cimicomorpha</taxon>
        <taxon>Reduviidae</taxon>
        <taxon>Triatominae</taxon>
        <taxon>Rhodnius</taxon>
    </lineage>
</organism>
<dbReference type="SMART" id="SM00952">
    <property type="entry name" value="RAP"/>
    <property type="match status" value="1"/>
</dbReference>
<dbReference type="InterPro" id="IPR013584">
    <property type="entry name" value="RAP"/>
</dbReference>
<reference evidence="2" key="1">
    <citation type="submission" date="2015-05" db="UniProtKB">
        <authorList>
            <consortium name="EnsemblMetazoa"/>
        </authorList>
    </citation>
    <scope>IDENTIFICATION</scope>
</reference>
<evidence type="ECO:0000259" key="1">
    <source>
        <dbReference type="PROSITE" id="PS51286"/>
    </source>
</evidence>
<keyword evidence="3" id="KW-1185">Reference proteome</keyword>
<dbReference type="eggNOG" id="ENOG502QRPY">
    <property type="taxonomic scope" value="Eukaryota"/>
</dbReference>
<dbReference type="FunCoup" id="T1HBN3">
    <property type="interactions" value="470"/>
</dbReference>
<accession>T1HBN3</accession>
<sequence length="632" mass="73425">MVSTYKNTTYMLRCFHRKLFYAKWHSSLASDIINREGKKFIESENKFAHSIMANLPQYKNSLAPVFAVKEVQSDSNERISVKNNIPWDKLPLNELCEEFKSITLEARMNSTPITNECYGKMCTGIAKRCLEMPDENLVTLLGYLHFWPYAASPKEGNFYLVWKALDNACLSRWKSWDINKIFLFTDLWYNLHLTRQSDYVYRSIKKTATNPSRLVSHQIVQLLFYLNVLRSTSEAVSMYNIEYQLEKIVHTLAIEEIGIAALGFFKTQSVVNSDKLKGYIIDRVIQEKDTIPEVTLSAILKMLRANLTIPLWERIPPLMDALETQVDRMSLLCTTHIILLGAKSLTLHEGTLTKVSQKLSVGIKNARLKEMEKVLYPLTLLNFNPNTDLCIFERVVNELNDPKRIAEFDQYPKSLVALLYYLTLREIFVEKPIAKILEMEYIRKTYGRTNFVIGREILGIDTYIEVMQPPYSGPRLPSEIRNYLSKRYSTFVPDPNRKLTKHTKFYLDIYQIATELFGNDCVMYKYIVPHHSRPDLVFHLNSDGQPLPIPEDYKKIEDFTGPVKSTDKGTWYSLIAASRNMFVHNVPVLTGETLSKLNLMKKLGYKPILVSYHEWPSEKQEKLNFLRRLIYS</sequence>
<evidence type="ECO:0000313" key="3">
    <source>
        <dbReference type="Proteomes" id="UP000015103"/>
    </source>
</evidence>
<dbReference type="PROSITE" id="PS51286">
    <property type="entry name" value="RAP"/>
    <property type="match status" value="1"/>
</dbReference>
<dbReference type="InParanoid" id="T1HBN3"/>
<dbReference type="VEuPathDB" id="VectorBase:RPRC001445"/>
<dbReference type="HOGENOM" id="CLU_569008_0_0_1"/>
<name>T1HBN3_RHOPR</name>
<proteinExistence type="predicted"/>
<dbReference type="Proteomes" id="UP000015103">
    <property type="component" value="Unassembled WGS sequence"/>
</dbReference>
<dbReference type="EMBL" id="ACPB03016662">
    <property type="status" value="NOT_ANNOTATED_CDS"/>
    <property type="molecule type" value="Genomic_DNA"/>
</dbReference>